<dbReference type="InterPro" id="IPR009659">
    <property type="entry name" value="DUF1249"/>
</dbReference>
<gene>
    <name evidence="1" type="ORF">IMCC3135_24485</name>
</gene>
<dbReference type="RefSeq" id="WP_088919931.1">
    <property type="nucleotide sequence ID" value="NZ_CP018632.1"/>
</dbReference>
<dbReference type="KEGG" id="gai:IMCC3135_24485"/>
<proteinExistence type="predicted"/>
<evidence type="ECO:0000313" key="1">
    <source>
        <dbReference type="EMBL" id="ASJ74964.1"/>
    </source>
</evidence>
<dbReference type="PANTHER" id="PTHR38774:SF1">
    <property type="entry name" value="CYTOPLASMIC PROTEIN"/>
    <property type="match status" value="1"/>
</dbReference>
<protein>
    <recommendedName>
        <fullName evidence="3">Dehydrogenase</fullName>
    </recommendedName>
</protein>
<organism evidence="1 2">
    <name type="scientific">Granulosicoccus antarcticus IMCC3135</name>
    <dbReference type="NCBI Taxonomy" id="1192854"/>
    <lineage>
        <taxon>Bacteria</taxon>
        <taxon>Pseudomonadati</taxon>
        <taxon>Pseudomonadota</taxon>
        <taxon>Gammaproteobacteria</taxon>
        <taxon>Chromatiales</taxon>
        <taxon>Granulosicoccaceae</taxon>
        <taxon>Granulosicoccus</taxon>
    </lineage>
</organism>
<dbReference type="EMBL" id="CP018632">
    <property type="protein sequence ID" value="ASJ74964.1"/>
    <property type="molecule type" value="Genomic_DNA"/>
</dbReference>
<evidence type="ECO:0008006" key="3">
    <source>
        <dbReference type="Google" id="ProtNLM"/>
    </source>
</evidence>
<reference evidence="1 2" key="1">
    <citation type="submission" date="2016-12" db="EMBL/GenBank/DDBJ databases">
        <authorList>
            <person name="Song W.-J."/>
            <person name="Kurnit D.M."/>
        </authorList>
    </citation>
    <scope>NUCLEOTIDE SEQUENCE [LARGE SCALE GENOMIC DNA]</scope>
    <source>
        <strain evidence="1 2">IMCC3135</strain>
    </source>
</reference>
<dbReference type="Proteomes" id="UP000250079">
    <property type="component" value="Chromosome"/>
</dbReference>
<name>A0A2Z2P555_9GAMM</name>
<dbReference type="AlphaFoldDB" id="A0A2Z2P555"/>
<keyword evidence="2" id="KW-1185">Reference proteome</keyword>
<sequence>MYTTLLHKPRHSGRFASLMDLYEQNYMLMRLLAPELKSMGHGSFLSQVPGAMVLELGELEHSRYTSTFRLTYRFPDNSLRGRSEREPDLAIRLYHDARTCEVMSGLMPEGRIEIRRRRDLEEGRRLNRFLQKWLSYCLRQGHQFGEHSASIEVPADYCEQY</sequence>
<dbReference type="Pfam" id="PF06853">
    <property type="entry name" value="DUF1249"/>
    <property type="match status" value="1"/>
</dbReference>
<accession>A0A2Z2P555</accession>
<evidence type="ECO:0000313" key="2">
    <source>
        <dbReference type="Proteomes" id="UP000250079"/>
    </source>
</evidence>
<dbReference type="PANTHER" id="PTHR38774">
    <property type="entry name" value="CYTOPLASMIC PROTEIN-RELATED"/>
    <property type="match status" value="1"/>
</dbReference>
<dbReference type="OrthoDB" id="9793663at2"/>